<dbReference type="Gene3D" id="2.120.10.10">
    <property type="match status" value="1"/>
</dbReference>
<dbReference type="InterPro" id="IPR011040">
    <property type="entry name" value="Sialidase"/>
</dbReference>
<sequence length="411" mass="44767">MDLLDKRESAVDVVTRRRAWPVLLTALVLTVLSGLLLPGSAAAEGTSSESTVYANVVTGGDGTRTPDIVSTSANNAVVAWREGLRPGNVDMGYIRYSYTTDGGANWSRPQMLAQETSAFAWHYVILYKTGSELFAFLGRTPIADTDNDDGNDSADDGINHNGLPISDTVVKRSTDEGHSWQTYAATFPAIPNMVFAGHPLKWTNPTDLDDVRHVIPYWASQRENGVLTSKDMKTWTKAGSVANGNADTVKAGENQIAASQSGVPANEMVMVARSKDDHAMTATSQNGGATWSPFVPDTSLPSADTSKAYFTKDSNGQYLYIYNHPVRSADPPDPAYRDVLYYKTKRRDGSWSAPKFFANGTEPQVDSPGTTGEGWDTYAMADQYAPGKFFVVWEYDTSRIKVNRLDISDAP</sequence>
<dbReference type="EC" id="3.2.1.18" evidence="2"/>
<evidence type="ECO:0000259" key="1">
    <source>
        <dbReference type="Pfam" id="PF13088"/>
    </source>
</evidence>
<name>A0AB39MZ08_9ACTN</name>
<dbReference type="GO" id="GO:0004308">
    <property type="term" value="F:exo-alpha-sialidase activity"/>
    <property type="evidence" value="ECO:0007669"/>
    <property type="project" value="UniProtKB-EC"/>
</dbReference>
<protein>
    <submittedName>
        <fullName evidence="2">Exo-alpha-sialidase</fullName>
        <ecNumber evidence="2">3.2.1.18</ecNumber>
    </submittedName>
</protein>
<dbReference type="RefSeq" id="WP_369270708.1">
    <property type="nucleotide sequence ID" value="NZ_CP163432.1"/>
</dbReference>
<dbReference type="PANTHER" id="PTHR43752">
    <property type="entry name" value="BNR/ASP-BOX REPEAT FAMILY PROTEIN"/>
    <property type="match status" value="1"/>
</dbReference>
<dbReference type="CDD" id="cd15482">
    <property type="entry name" value="Sialidase_non-viral"/>
    <property type="match status" value="1"/>
</dbReference>
<organism evidence="2">
    <name type="scientific">Streptomyces sp. R11</name>
    <dbReference type="NCBI Taxonomy" id="3238625"/>
    <lineage>
        <taxon>Bacteria</taxon>
        <taxon>Bacillati</taxon>
        <taxon>Actinomycetota</taxon>
        <taxon>Actinomycetes</taxon>
        <taxon>Kitasatosporales</taxon>
        <taxon>Streptomycetaceae</taxon>
        <taxon>Streptomyces</taxon>
    </lineage>
</organism>
<dbReference type="PANTHER" id="PTHR43752:SF2">
    <property type="entry name" value="BNR_ASP-BOX REPEAT FAMILY PROTEIN"/>
    <property type="match status" value="1"/>
</dbReference>
<dbReference type="InterPro" id="IPR036278">
    <property type="entry name" value="Sialidase_sf"/>
</dbReference>
<evidence type="ECO:0000313" key="2">
    <source>
        <dbReference type="EMBL" id="XDQ10386.1"/>
    </source>
</evidence>
<dbReference type="AlphaFoldDB" id="A0AB39MZ08"/>
<dbReference type="EMBL" id="CP163432">
    <property type="protein sequence ID" value="XDQ10386.1"/>
    <property type="molecule type" value="Genomic_DNA"/>
</dbReference>
<accession>A0AB39MZ08</accession>
<dbReference type="Pfam" id="PF13088">
    <property type="entry name" value="BNR_2"/>
    <property type="match status" value="1"/>
</dbReference>
<dbReference type="SUPFAM" id="SSF50939">
    <property type="entry name" value="Sialidases"/>
    <property type="match status" value="1"/>
</dbReference>
<feature type="domain" description="Sialidase" evidence="1">
    <location>
        <begin position="76"/>
        <end position="365"/>
    </location>
</feature>
<reference evidence="2" key="1">
    <citation type="submission" date="2024-07" db="EMBL/GenBank/DDBJ databases">
        <authorList>
            <person name="Yu S.T."/>
        </authorList>
    </citation>
    <scope>NUCLEOTIDE SEQUENCE</scope>
    <source>
        <strain evidence="2">R11</strain>
    </source>
</reference>
<proteinExistence type="predicted"/>
<gene>
    <name evidence="2" type="ORF">AB5J55_12310</name>
</gene>
<keyword evidence="2" id="KW-0326">Glycosidase</keyword>
<keyword evidence="2" id="KW-0378">Hydrolase</keyword>